<keyword evidence="10" id="KW-0067">ATP-binding</keyword>
<comment type="pathway">
    <text evidence="3">Carbohydrate degradation; glycolysis; D-glyceraldehyde 3-phosphate and glycerone phosphate from D-glucose: step 3/4.</text>
</comment>
<dbReference type="Proteomes" id="UP000190774">
    <property type="component" value="Unassembled WGS sequence"/>
</dbReference>
<dbReference type="Gene3D" id="3.40.50.460">
    <property type="entry name" value="Phosphofructokinase domain"/>
    <property type="match status" value="1"/>
</dbReference>
<sequence>MTSSFPESPVAVLCSGGDAPGMNAFLRAVVRLGLNRHHVPVLGIRDGYRGLVRAAKLANVDSESLVRLKQEITNNPGKRGLIDSQQSIIQMDHASVSGIMGKGGTILGSARCLDFHKREVRDSVVKLLKDLGVRALVVVGGDGSLTGARLLAEESDLRIIGVPATIDNDLQFTEMALGVDTAVHTLVWAVDHFIDTARSHRRVMVLETMGRESGDLARMAALASGAEMVITPEIGALTAEKMAAYAEEIEGAMTRGRGHAIVLIAEGVKFDPPQTRNGAYVLRDAFQNYFEREGAPFQDLEVRPSVLGHLQRGGHATPGDCILAARFAEEAWKSILNHDNENGITALQHNKVTIVPFGCEDMPERAETSSAMDRLHDDLASW</sequence>
<proteinExistence type="inferred from homology"/>
<dbReference type="OrthoDB" id="9802503at2"/>
<dbReference type="InterPro" id="IPR000023">
    <property type="entry name" value="Phosphofructokinase_dom"/>
</dbReference>
<dbReference type="GO" id="GO:0005524">
    <property type="term" value="F:ATP binding"/>
    <property type="evidence" value="ECO:0007669"/>
    <property type="project" value="UniProtKB-KW"/>
</dbReference>
<dbReference type="PRINTS" id="PR00476">
    <property type="entry name" value="PHFRCTKINASE"/>
</dbReference>
<dbReference type="NCBIfam" id="NF002872">
    <property type="entry name" value="PRK03202.1"/>
    <property type="match status" value="1"/>
</dbReference>
<reference evidence="17" key="1">
    <citation type="submission" date="2017-02" db="EMBL/GenBank/DDBJ databases">
        <authorList>
            <person name="Varghese N."/>
            <person name="Submissions S."/>
        </authorList>
    </citation>
    <scope>NUCLEOTIDE SEQUENCE [LARGE SCALE GENOMIC DNA]</scope>
    <source>
        <strain evidence="17">ATCC 700200</strain>
    </source>
</reference>
<evidence type="ECO:0000259" key="15">
    <source>
        <dbReference type="Pfam" id="PF00365"/>
    </source>
</evidence>
<evidence type="ECO:0000256" key="7">
    <source>
        <dbReference type="ARBA" id="ARBA00022723"/>
    </source>
</evidence>
<keyword evidence="5" id="KW-0963">Cytoplasm</keyword>
<dbReference type="GO" id="GO:0048029">
    <property type="term" value="F:monosaccharide binding"/>
    <property type="evidence" value="ECO:0007669"/>
    <property type="project" value="TreeGrafter"/>
</dbReference>
<gene>
    <name evidence="16" type="ORF">SAMN02745166_01855</name>
</gene>
<evidence type="ECO:0000256" key="2">
    <source>
        <dbReference type="ARBA" id="ARBA00004496"/>
    </source>
</evidence>
<dbReference type="PIRSF" id="PIRSF000532">
    <property type="entry name" value="ATP_PFK_prok"/>
    <property type="match status" value="1"/>
</dbReference>
<evidence type="ECO:0000256" key="3">
    <source>
        <dbReference type="ARBA" id="ARBA00004679"/>
    </source>
</evidence>
<keyword evidence="8" id="KW-0547">Nucleotide-binding</keyword>
<evidence type="ECO:0000256" key="1">
    <source>
        <dbReference type="ARBA" id="ARBA00001946"/>
    </source>
</evidence>
<feature type="domain" description="Phosphofructokinase" evidence="15">
    <location>
        <begin position="10"/>
        <end position="333"/>
    </location>
</feature>
<keyword evidence="7" id="KW-0479">Metal-binding</keyword>
<evidence type="ECO:0000313" key="17">
    <source>
        <dbReference type="Proteomes" id="UP000190774"/>
    </source>
</evidence>
<dbReference type="InterPro" id="IPR022953">
    <property type="entry name" value="ATP_PFK"/>
</dbReference>
<evidence type="ECO:0000256" key="12">
    <source>
        <dbReference type="ARBA" id="ARBA00023152"/>
    </source>
</evidence>
<dbReference type="Gene3D" id="3.40.50.450">
    <property type="match status" value="2"/>
</dbReference>
<dbReference type="Pfam" id="PF00365">
    <property type="entry name" value="PFK"/>
    <property type="match status" value="1"/>
</dbReference>
<dbReference type="GO" id="GO:0046872">
    <property type="term" value="F:metal ion binding"/>
    <property type="evidence" value="ECO:0007669"/>
    <property type="project" value="UniProtKB-KW"/>
</dbReference>
<dbReference type="PANTHER" id="PTHR13697">
    <property type="entry name" value="PHOSPHOFRUCTOKINASE"/>
    <property type="match status" value="1"/>
</dbReference>
<organism evidence="16 17">
    <name type="scientific">Prosthecobacter debontii</name>
    <dbReference type="NCBI Taxonomy" id="48467"/>
    <lineage>
        <taxon>Bacteria</taxon>
        <taxon>Pseudomonadati</taxon>
        <taxon>Verrucomicrobiota</taxon>
        <taxon>Verrucomicrobiia</taxon>
        <taxon>Verrucomicrobiales</taxon>
        <taxon>Verrucomicrobiaceae</taxon>
        <taxon>Prosthecobacter</taxon>
    </lineage>
</organism>
<evidence type="ECO:0000256" key="5">
    <source>
        <dbReference type="ARBA" id="ARBA00022490"/>
    </source>
</evidence>
<evidence type="ECO:0000256" key="4">
    <source>
        <dbReference type="ARBA" id="ARBA00012055"/>
    </source>
</evidence>
<dbReference type="GO" id="GO:0003872">
    <property type="term" value="F:6-phosphofructokinase activity"/>
    <property type="evidence" value="ECO:0007669"/>
    <property type="project" value="UniProtKB-EC"/>
</dbReference>
<protein>
    <recommendedName>
        <fullName evidence="4">6-phosphofructokinase</fullName>
        <ecNumber evidence="4">2.7.1.11</ecNumber>
    </recommendedName>
</protein>
<dbReference type="GO" id="GO:0005945">
    <property type="term" value="C:6-phosphofructokinase complex"/>
    <property type="evidence" value="ECO:0007669"/>
    <property type="project" value="TreeGrafter"/>
</dbReference>
<comment type="subcellular location">
    <subcellularLocation>
        <location evidence="2">Cytoplasm</location>
    </subcellularLocation>
</comment>
<dbReference type="GO" id="GO:0042802">
    <property type="term" value="F:identical protein binding"/>
    <property type="evidence" value="ECO:0007669"/>
    <property type="project" value="TreeGrafter"/>
</dbReference>
<dbReference type="EC" id="2.7.1.11" evidence="4"/>
<evidence type="ECO:0000256" key="8">
    <source>
        <dbReference type="ARBA" id="ARBA00022741"/>
    </source>
</evidence>
<dbReference type="GO" id="GO:0061621">
    <property type="term" value="P:canonical glycolysis"/>
    <property type="evidence" value="ECO:0007669"/>
    <property type="project" value="TreeGrafter"/>
</dbReference>
<dbReference type="InterPro" id="IPR012003">
    <property type="entry name" value="ATP_PFK_prok-type"/>
</dbReference>
<keyword evidence="17" id="KW-1185">Reference proteome</keyword>
<dbReference type="GO" id="GO:0030388">
    <property type="term" value="P:fructose 1,6-bisphosphate metabolic process"/>
    <property type="evidence" value="ECO:0007669"/>
    <property type="project" value="TreeGrafter"/>
</dbReference>
<name>A0A1T4XS55_9BACT</name>
<dbReference type="PANTHER" id="PTHR13697:SF4">
    <property type="entry name" value="ATP-DEPENDENT 6-PHOSPHOFRUCTOKINASE"/>
    <property type="match status" value="1"/>
</dbReference>
<evidence type="ECO:0000256" key="14">
    <source>
        <dbReference type="ARBA" id="ARBA00048070"/>
    </source>
</evidence>
<evidence type="ECO:0000256" key="6">
    <source>
        <dbReference type="ARBA" id="ARBA00022679"/>
    </source>
</evidence>
<keyword evidence="6" id="KW-0808">Transferase</keyword>
<evidence type="ECO:0000313" key="16">
    <source>
        <dbReference type="EMBL" id="SKA92203.1"/>
    </source>
</evidence>
<evidence type="ECO:0000256" key="9">
    <source>
        <dbReference type="ARBA" id="ARBA00022777"/>
    </source>
</evidence>
<dbReference type="GO" id="GO:0016208">
    <property type="term" value="F:AMP binding"/>
    <property type="evidence" value="ECO:0007669"/>
    <property type="project" value="TreeGrafter"/>
</dbReference>
<dbReference type="UniPathway" id="UPA00109">
    <property type="reaction ID" value="UER00182"/>
</dbReference>
<dbReference type="GO" id="GO:0070095">
    <property type="term" value="F:fructose-6-phosphate binding"/>
    <property type="evidence" value="ECO:0007669"/>
    <property type="project" value="TreeGrafter"/>
</dbReference>
<dbReference type="InterPro" id="IPR035966">
    <property type="entry name" value="PKF_sf"/>
</dbReference>
<dbReference type="AlphaFoldDB" id="A0A1T4XS55"/>
<dbReference type="EMBL" id="FUYE01000005">
    <property type="protein sequence ID" value="SKA92203.1"/>
    <property type="molecule type" value="Genomic_DNA"/>
</dbReference>
<comment type="catalytic activity">
    <reaction evidence="14">
        <text>beta-D-fructose 6-phosphate + ATP = beta-D-fructose 1,6-bisphosphate + ADP + H(+)</text>
        <dbReference type="Rhea" id="RHEA:16109"/>
        <dbReference type="ChEBI" id="CHEBI:15378"/>
        <dbReference type="ChEBI" id="CHEBI:30616"/>
        <dbReference type="ChEBI" id="CHEBI:32966"/>
        <dbReference type="ChEBI" id="CHEBI:57634"/>
        <dbReference type="ChEBI" id="CHEBI:456216"/>
        <dbReference type="EC" id="2.7.1.11"/>
    </reaction>
</comment>
<evidence type="ECO:0000256" key="13">
    <source>
        <dbReference type="ARBA" id="ARBA00038478"/>
    </source>
</evidence>
<dbReference type="STRING" id="48467.SAMN02745166_01855"/>
<evidence type="ECO:0000256" key="11">
    <source>
        <dbReference type="ARBA" id="ARBA00022842"/>
    </source>
</evidence>
<dbReference type="SUPFAM" id="SSF53784">
    <property type="entry name" value="Phosphofructokinase"/>
    <property type="match status" value="1"/>
</dbReference>
<accession>A0A1T4XS55</accession>
<dbReference type="RefSeq" id="WP_078813041.1">
    <property type="nucleotide sequence ID" value="NZ_FUYE01000005.1"/>
</dbReference>
<comment type="similarity">
    <text evidence="13">Belongs to the phosphofructokinase type A (PFKA) family.</text>
</comment>
<evidence type="ECO:0000256" key="10">
    <source>
        <dbReference type="ARBA" id="ARBA00022840"/>
    </source>
</evidence>
<dbReference type="GO" id="GO:0006002">
    <property type="term" value="P:fructose 6-phosphate metabolic process"/>
    <property type="evidence" value="ECO:0007669"/>
    <property type="project" value="InterPro"/>
</dbReference>
<comment type="cofactor">
    <cofactor evidence="1">
        <name>Mg(2+)</name>
        <dbReference type="ChEBI" id="CHEBI:18420"/>
    </cofactor>
</comment>
<keyword evidence="11" id="KW-0460">Magnesium</keyword>
<keyword evidence="12" id="KW-0324">Glycolysis</keyword>
<keyword evidence="9 16" id="KW-0418">Kinase</keyword>